<feature type="transmembrane region" description="Helical" evidence="8">
    <location>
        <begin position="335"/>
        <end position="360"/>
    </location>
</feature>
<dbReference type="Gene3D" id="1.20.1250.20">
    <property type="entry name" value="MFS general substrate transporter like domains"/>
    <property type="match status" value="2"/>
</dbReference>
<reference evidence="9" key="1">
    <citation type="submission" date="2018-07" db="EMBL/GenBank/DDBJ databases">
        <title>Comparative genomics of catfishes provides insights into carnivory and benthic adaptation.</title>
        <authorList>
            <person name="Zhang Y."/>
            <person name="Wang D."/>
            <person name="Peng Z."/>
            <person name="Zheng S."/>
            <person name="Shao F."/>
            <person name="Tao W."/>
        </authorList>
    </citation>
    <scope>NUCLEOTIDE SEQUENCE</scope>
    <source>
        <strain evidence="9">Chongqing</strain>
    </source>
</reference>
<keyword evidence="5" id="KW-0571">Peptide transport</keyword>
<evidence type="ECO:0000313" key="10">
    <source>
        <dbReference type="Proteomes" id="UP001205998"/>
    </source>
</evidence>
<feature type="transmembrane region" description="Helical" evidence="8">
    <location>
        <begin position="70"/>
        <end position="92"/>
    </location>
</feature>
<comment type="subcellular location">
    <subcellularLocation>
        <location evidence="1">Membrane</location>
        <topology evidence="1">Multi-pass membrane protein</topology>
    </subcellularLocation>
</comment>
<keyword evidence="10" id="KW-1185">Reference proteome</keyword>
<evidence type="ECO:0000256" key="8">
    <source>
        <dbReference type="SAM" id="Phobius"/>
    </source>
</evidence>
<feature type="transmembrane region" description="Helical" evidence="8">
    <location>
        <begin position="253"/>
        <end position="270"/>
    </location>
</feature>
<comment type="similarity">
    <text evidence="2">Belongs to the major facilitator superfamily. Proton-dependent oligopeptide transporter (POT/PTR) (TC 2.A.17) family.</text>
</comment>
<keyword evidence="4" id="KW-0813">Transport</keyword>
<dbReference type="InterPro" id="IPR000109">
    <property type="entry name" value="POT_fam"/>
</dbReference>
<dbReference type="Proteomes" id="UP001205998">
    <property type="component" value="Unassembled WGS sequence"/>
</dbReference>
<accession>A0AAD5AQ94</accession>
<proteinExistence type="inferred from homology"/>
<feature type="transmembrane region" description="Helical" evidence="8">
    <location>
        <begin position="98"/>
        <end position="119"/>
    </location>
</feature>
<evidence type="ECO:0000313" key="9">
    <source>
        <dbReference type="EMBL" id="KAI5620948.1"/>
    </source>
</evidence>
<keyword evidence="6 8" id="KW-1133">Transmembrane helix</keyword>
<feature type="transmembrane region" description="Helical" evidence="8">
    <location>
        <begin position="139"/>
        <end position="160"/>
    </location>
</feature>
<keyword evidence="3 8" id="KW-0812">Transmembrane</keyword>
<gene>
    <name evidence="9" type="ORF">C0J50_19551</name>
</gene>
<evidence type="ECO:0000256" key="5">
    <source>
        <dbReference type="ARBA" id="ARBA00022856"/>
    </source>
</evidence>
<evidence type="ECO:0000256" key="7">
    <source>
        <dbReference type="ARBA" id="ARBA00023136"/>
    </source>
</evidence>
<feature type="transmembrane region" description="Helical" evidence="8">
    <location>
        <begin position="172"/>
        <end position="192"/>
    </location>
</feature>
<dbReference type="GO" id="GO:0015293">
    <property type="term" value="F:symporter activity"/>
    <property type="evidence" value="ECO:0007669"/>
    <property type="project" value="UniProtKB-KW"/>
</dbReference>
<feature type="non-terminal residue" evidence="9">
    <location>
        <position position="611"/>
    </location>
</feature>
<keyword evidence="7 8" id="KW-0472">Membrane</keyword>
<feature type="transmembrane region" description="Helical" evidence="8">
    <location>
        <begin position="293"/>
        <end position="315"/>
    </location>
</feature>
<comment type="caution">
    <text evidence="9">The sequence shown here is derived from an EMBL/GenBank/DDBJ whole genome shotgun (WGS) entry which is preliminary data.</text>
</comment>
<keyword evidence="5" id="KW-0653">Protein transport</keyword>
<protein>
    <submittedName>
        <fullName evidence="9">Solute carrier family 15 member 2</fullName>
    </submittedName>
</protein>
<evidence type="ECO:0000256" key="2">
    <source>
        <dbReference type="ARBA" id="ARBA00005982"/>
    </source>
</evidence>
<evidence type="ECO:0000256" key="3">
    <source>
        <dbReference type="ARBA" id="ARBA00022692"/>
    </source>
</evidence>
<dbReference type="AlphaFoldDB" id="A0AAD5AQ94"/>
<feature type="non-terminal residue" evidence="9">
    <location>
        <position position="1"/>
    </location>
</feature>
<dbReference type="SUPFAM" id="SSF103473">
    <property type="entry name" value="MFS general substrate transporter"/>
    <property type="match status" value="1"/>
</dbReference>
<organism evidence="9 10">
    <name type="scientific">Silurus asotus</name>
    <name type="common">Amur catfish</name>
    <name type="synonym">Parasilurus asotus</name>
    <dbReference type="NCBI Taxonomy" id="30991"/>
    <lineage>
        <taxon>Eukaryota</taxon>
        <taxon>Metazoa</taxon>
        <taxon>Chordata</taxon>
        <taxon>Craniata</taxon>
        <taxon>Vertebrata</taxon>
        <taxon>Euteleostomi</taxon>
        <taxon>Actinopterygii</taxon>
        <taxon>Neopterygii</taxon>
        <taxon>Teleostei</taxon>
        <taxon>Ostariophysi</taxon>
        <taxon>Siluriformes</taxon>
        <taxon>Siluridae</taxon>
        <taxon>Silurus</taxon>
    </lineage>
</organism>
<evidence type="ECO:0000256" key="1">
    <source>
        <dbReference type="ARBA" id="ARBA00004141"/>
    </source>
</evidence>
<dbReference type="Pfam" id="PF00854">
    <property type="entry name" value="PTR2"/>
    <property type="match status" value="2"/>
</dbReference>
<dbReference type="InterPro" id="IPR036259">
    <property type="entry name" value="MFS_trans_sf"/>
</dbReference>
<feature type="transmembrane region" description="Helical" evidence="8">
    <location>
        <begin position="44"/>
        <end position="63"/>
    </location>
</feature>
<name>A0AAD5AQ94_SILAS</name>
<dbReference type="PANTHER" id="PTHR11654">
    <property type="entry name" value="OLIGOPEPTIDE TRANSPORTER-RELATED"/>
    <property type="match status" value="1"/>
</dbReference>
<sequence>VLLMIFCQFCEIFSYYGIKVVLLIFFINYFHWNTEMSTSVYHTFSAFFFVTPMAGAIVADLLLGKFYTIITLMICLFMGHVLLLLGAFPHIGGSSVHIGLSILGLGLITVGTGAIKPCLTAFGGDQFEEEHQKERKRYLVLIFVSVKLSSLCSTFITPFIREYVQCFGGDCYALAFGVAAALMVVALGIFIGGTKLYIRLPQEGNDLKNICKCTGTAIIRCLKSKRTSPGRNHWLEWAEEEYPRDSNQKVKQLCWIFFLFIPLPMFWAVFEQKGSWWTLQASQMNRHLIHSCIVFFFPVVKLLNPILVLLFIFILEMGKKCCPCRCPITPLRKLFIGFIFAVLASIAAAVVEILVIVRFMEPAHDKECLLQVLNLVKGEPVSVELTGHNIFPDRFQSFKDPVKYTRLPLGDAHRVLPVSVSQSGVTHQCKLNASESTAYSLILFGKDSVIKCKLEEDHIIKSENREAFIRFINSHAKNITITLESTNLFAVGNHGISETAKVKGGKYVEVTISIEAATHYVELGLLDFGATYTFIIDRDAEKVVLHKMEEVHASRRHVALQVPQYIFISAAEVLFYITGTEFFYSQAPDGMKSLVQAYWLLNTAFGNLIVL</sequence>
<dbReference type="GO" id="GO:0015833">
    <property type="term" value="P:peptide transport"/>
    <property type="evidence" value="ECO:0007669"/>
    <property type="project" value="UniProtKB-KW"/>
</dbReference>
<evidence type="ECO:0000256" key="6">
    <source>
        <dbReference type="ARBA" id="ARBA00022989"/>
    </source>
</evidence>
<dbReference type="EMBL" id="MU551639">
    <property type="protein sequence ID" value="KAI5620948.1"/>
    <property type="molecule type" value="Genomic_DNA"/>
</dbReference>
<evidence type="ECO:0000256" key="4">
    <source>
        <dbReference type="ARBA" id="ARBA00022847"/>
    </source>
</evidence>
<keyword evidence="4" id="KW-0769">Symport</keyword>
<dbReference type="GO" id="GO:0016020">
    <property type="term" value="C:membrane"/>
    <property type="evidence" value="ECO:0007669"/>
    <property type="project" value="UniProtKB-SubCell"/>
</dbReference>
<feature type="transmembrane region" description="Helical" evidence="8">
    <location>
        <begin position="12"/>
        <end position="32"/>
    </location>
</feature>